<dbReference type="EMBL" id="JBBWWQ010000017">
    <property type="protein sequence ID" value="KAK8924002.1"/>
    <property type="molecule type" value="Genomic_DNA"/>
</dbReference>
<reference evidence="1 2" key="1">
    <citation type="journal article" date="2022" name="Nat. Plants">
        <title>Genomes of leafy and leafless Platanthera orchids illuminate the evolution of mycoheterotrophy.</title>
        <authorList>
            <person name="Li M.H."/>
            <person name="Liu K.W."/>
            <person name="Li Z."/>
            <person name="Lu H.C."/>
            <person name="Ye Q.L."/>
            <person name="Zhang D."/>
            <person name="Wang J.Y."/>
            <person name="Li Y.F."/>
            <person name="Zhong Z.M."/>
            <person name="Liu X."/>
            <person name="Yu X."/>
            <person name="Liu D.K."/>
            <person name="Tu X.D."/>
            <person name="Liu B."/>
            <person name="Hao Y."/>
            <person name="Liao X.Y."/>
            <person name="Jiang Y.T."/>
            <person name="Sun W.H."/>
            <person name="Chen J."/>
            <person name="Chen Y.Q."/>
            <person name="Ai Y."/>
            <person name="Zhai J.W."/>
            <person name="Wu S.S."/>
            <person name="Zhou Z."/>
            <person name="Hsiao Y.Y."/>
            <person name="Wu W.L."/>
            <person name="Chen Y.Y."/>
            <person name="Lin Y.F."/>
            <person name="Hsu J.L."/>
            <person name="Li C.Y."/>
            <person name="Wang Z.W."/>
            <person name="Zhao X."/>
            <person name="Zhong W.Y."/>
            <person name="Ma X.K."/>
            <person name="Ma L."/>
            <person name="Huang J."/>
            <person name="Chen G.Z."/>
            <person name="Huang M.Z."/>
            <person name="Huang L."/>
            <person name="Peng D.H."/>
            <person name="Luo Y.B."/>
            <person name="Zou S.Q."/>
            <person name="Chen S.P."/>
            <person name="Lan S."/>
            <person name="Tsai W.C."/>
            <person name="Van de Peer Y."/>
            <person name="Liu Z.J."/>
        </authorList>
    </citation>
    <scope>NUCLEOTIDE SEQUENCE [LARGE SCALE GENOMIC DNA]</scope>
    <source>
        <strain evidence="1">Lor287</strain>
    </source>
</reference>
<dbReference type="Proteomes" id="UP001418222">
    <property type="component" value="Unassembled WGS sequence"/>
</dbReference>
<evidence type="ECO:0000313" key="1">
    <source>
        <dbReference type="EMBL" id="KAK8924002.1"/>
    </source>
</evidence>
<keyword evidence="2" id="KW-1185">Reference proteome</keyword>
<proteinExistence type="predicted"/>
<accession>A0AAP0B327</accession>
<sequence>MEIDEEVDGMYTRFTKIVNASRSLGKSYSNSDLVRKILRSLPPHFNPKVTDIVESHDISTLEIESLIGNLKTNEIELTIQDEEYPREIKKKGLALKVRREMKAAEESKDDDEESLYVREFRKFMKNLKRLGMFKKLLKKGAEETKRWKKPSKETKSDDEKFLLERYHYHKPILIKREYRRL</sequence>
<gene>
    <name evidence="1" type="ORF">KSP39_PZI019255</name>
</gene>
<dbReference type="Pfam" id="PF14223">
    <property type="entry name" value="Retrotran_gag_2"/>
    <property type="match status" value="1"/>
</dbReference>
<organism evidence="1 2">
    <name type="scientific">Platanthera zijinensis</name>
    <dbReference type="NCBI Taxonomy" id="2320716"/>
    <lineage>
        <taxon>Eukaryota</taxon>
        <taxon>Viridiplantae</taxon>
        <taxon>Streptophyta</taxon>
        <taxon>Embryophyta</taxon>
        <taxon>Tracheophyta</taxon>
        <taxon>Spermatophyta</taxon>
        <taxon>Magnoliopsida</taxon>
        <taxon>Liliopsida</taxon>
        <taxon>Asparagales</taxon>
        <taxon>Orchidaceae</taxon>
        <taxon>Orchidoideae</taxon>
        <taxon>Orchideae</taxon>
        <taxon>Orchidinae</taxon>
        <taxon>Platanthera</taxon>
    </lineage>
</organism>
<comment type="caution">
    <text evidence="1">The sequence shown here is derived from an EMBL/GenBank/DDBJ whole genome shotgun (WGS) entry which is preliminary data.</text>
</comment>
<evidence type="ECO:0000313" key="2">
    <source>
        <dbReference type="Proteomes" id="UP001418222"/>
    </source>
</evidence>
<dbReference type="AlphaFoldDB" id="A0AAP0B327"/>
<name>A0AAP0B327_9ASPA</name>
<evidence type="ECO:0008006" key="3">
    <source>
        <dbReference type="Google" id="ProtNLM"/>
    </source>
</evidence>
<protein>
    <recommendedName>
        <fullName evidence="3">UBN2 domain-containing protein</fullName>
    </recommendedName>
</protein>